<dbReference type="PANTHER" id="PTHR33747:SF1">
    <property type="entry name" value="ADENYLATE CYCLASE-ASSOCIATED CAP C-TERMINAL DOMAIN-CONTAINING PROTEIN"/>
    <property type="match status" value="1"/>
</dbReference>
<comment type="similarity">
    <text evidence="1 2">Belongs to the UPF0225 family.</text>
</comment>
<comment type="caution">
    <text evidence="4">The sequence shown here is derived from an EMBL/GenBank/DDBJ whole genome shotgun (WGS) entry which is preliminary data.</text>
</comment>
<proteinExistence type="inferred from homology"/>
<keyword evidence="5" id="KW-1185">Reference proteome</keyword>
<dbReference type="NCBIfam" id="NF002449">
    <property type="entry name" value="PRK01617.1"/>
    <property type="match status" value="1"/>
</dbReference>
<dbReference type="InterPro" id="IPR032710">
    <property type="entry name" value="NTF2-like_dom_sf"/>
</dbReference>
<dbReference type="PANTHER" id="PTHR33747">
    <property type="entry name" value="UPF0225 PROTEIN SCO1677"/>
    <property type="match status" value="1"/>
</dbReference>
<protein>
    <recommendedName>
        <fullName evidence="2">UPF0225 protein BerOc1_02693</fullName>
    </recommendedName>
</protein>
<dbReference type="InterPro" id="IPR004027">
    <property type="entry name" value="SEC_C_motif"/>
</dbReference>
<name>A0A1J5NC06_9BACT</name>
<dbReference type="SUPFAM" id="SSF103642">
    <property type="entry name" value="Sec-C motif"/>
    <property type="match status" value="1"/>
</dbReference>
<dbReference type="Proteomes" id="UP000181901">
    <property type="component" value="Unassembled WGS sequence"/>
</dbReference>
<reference evidence="4 5" key="1">
    <citation type="submission" date="2015-09" db="EMBL/GenBank/DDBJ databases">
        <title>Genome of Desulfovibrio dechloracetivorans BerOc1, a mercury methylating strain isolated from highly hydrocarbons and metals contaminated coastal sediments.</title>
        <authorList>
            <person name="Goni Urriza M."/>
            <person name="Gassie C."/>
            <person name="Bouchez O."/>
            <person name="Klopp C."/>
            <person name="Ranchou-Peyruse A."/>
            <person name="Remy G."/>
        </authorList>
    </citation>
    <scope>NUCLEOTIDE SEQUENCE [LARGE SCALE GENOMIC DNA]</scope>
    <source>
        <strain evidence="4 5">BerOc1</strain>
    </source>
</reference>
<dbReference type="SUPFAM" id="SSF54427">
    <property type="entry name" value="NTF2-like"/>
    <property type="match status" value="1"/>
</dbReference>
<dbReference type="Pfam" id="PF02810">
    <property type="entry name" value="SEC-C"/>
    <property type="match status" value="2"/>
</dbReference>
<evidence type="ECO:0000313" key="4">
    <source>
        <dbReference type="EMBL" id="OIQ50751.1"/>
    </source>
</evidence>
<dbReference type="InterPro" id="IPR048469">
    <property type="entry name" value="YchJ-like_M"/>
</dbReference>
<dbReference type="Pfam" id="PF17775">
    <property type="entry name" value="YchJ_M-like"/>
    <property type="match status" value="1"/>
</dbReference>
<evidence type="ECO:0000256" key="1">
    <source>
        <dbReference type="ARBA" id="ARBA00010839"/>
    </source>
</evidence>
<dbReference type="AlphaFoldDB" id="A0A1J5NC06"/>
<evidence type="ECO:0000256" key="2">
    <source>
        <dbReference type="HAMAP-Rule" id="MF_00612"/>
    </source>
</evidence>
<dbReference type="NCBIfam" id="NF002486">
    <property type="entry name" value="PRK01752.1"/>
    <property type="match status" value="1"/>
</dbReference>
<accession>A0A1J5NC06</accession>
<evidence type="ECO:0000313" key="5">
    <source>
        <dbReference type="Proteomes" id="UP000181901"/>
    </source>
</evidence>
<organism evidence="4 5">
    <name type="scientific">Pseudodesulfovibrio hydrargyri</name>
    <dbReference type="NCBI Taxonomy" id="2125990"/>
    <lineage>
        <taxon>Bacteria</taxon>
        <taxon>Pseudomonadati</taxon>
        <taxon>Thermodesulfobacteriota</taxon>
        <taxon>Desulfovibrionia</taxon>
        <taxon>Desulfovibrionales</taxon>
        <taxon>Desulfovibrionaceae</taxon>
    </lineage>
</organism>
<feature type="domain" description="YchJ-like middle NTF2-like" evidence="3">
    <location>
        <begin position="29"/>
        <end position="128"/>
    </location>
</feature>
<dbReference type="Gene3D" id="3.10.450.50">
    <property type="match status" value="1"/>
</dbReference>
<dbReference type="InterPro" id="IPR023006">
    <property type="entry name" value="YchJ-like"/>
</dbReference>
<gene>
    <name evidence="4" type="ORF">BerOc1_02693</name>
</gene>
<dbReference type="EMBL" id="LKAQ01000004">
    <property type="protein sequence ID" value="OIQ50751.1"/>
    <property type="molecule type" value="Genomic_DNA"/>
</dbReference>
<evidence type="ECO:0000259" key="3">
    <source>
        <dbReference type="Pfam" id="PF17775"/>
    </source>
</evidence>
<dbReference type="RefSeq" id="WP_071546160.1">
    <property type="nucleotide sequence ID" value="NZ_LKAQ01000004.1"/>
</dbReference>
<dbReference type="OrthoDB" id="21421at2"/>
<sequence>MSNQCPCGSGLELSKCCSPYISGEAQAPTAEALMRSRYTAYVLKELDYLKATLAPEALKDHDDASVRQWAESAEWLGLTIHDTWAGQEGDEAGIVEFSAKYAIDGEEQDHRERSRFHFLDGKWLYVDGQMVAGPPIRKEPKIGRNEPCPCGSGKKYKKCCGR</sequence>
<dbReference type="HAMAP" id="MF_00612">
    <property type="entry name" value="UPF0225"/>
    <property type="match status" value="1"/>
</dbReference>